<name>A0A6M3IWH0_9ZZZZ</name>
<sequence length="144" mass="15298">MAVPSIIAGIDSQNQIRLEIEIQGLYKKVQYGAILDTGFSGGLLLPLITAVDVGLEKTGGGNVILADGTIKTLPIFLCRVKMGGLINDVSTIVMGNDVLIGMELIGNYHICVSSGKGEVTVEEEAKYTQFDRLSGMIRRLTGGV</sequence>
<evidence type="ECO:0008006" key="3">
    <source>
        <dbReference type="Google" id="ProtNLM"/>
    </source>
</evidence>
<proteinExistence type="predicted"/>
<dbReference type="InterPro" id="IPR021109">
    <property type="entry name" value="Peptidase_aspartic_dom_sf"/>
</dbReference>
<accession>A0A6M3IWH0</accession>
<dbReference type="AlphaFoldDB" id="A0A6M3IWH0"/>
<evidence type="ECO:0000313" key="1">
    <source>
        <dbReference type="EMBL" id="QJA61850.1"/>
    </source>
</evidence>
<dbReference type="EMBL" id="MT141455">
    <property type="protein sequence ID" value="QJA61850.1"/>
    <property type="molecule type" value="Genomic_DNA"/>
</dbReference>
<gene>
    <name evidence="1" type="ORF">MM415B00874_0006</name>
    <name evidence="2" type="ORF">TM448B00728_0031</name>
</gene>
<dbReference type="Gene3D" id="2.40.70.10">
    <property type="entry name" value="Acid Proteases"/>
    <property type="match status" value="1"/>
</dbReference>
<protein>
    <recommendedName>
        <fullName evidence="3">Aspartyl protease</fullName>
    </recommendedName>
</protein>
<organism evidence="1">
    <name type="scientific">viral metagenome</name>
    <dbReference type="NCBI Taxonomy" id="1070528"/>
    <lineage>
        <taxon>unclassified sequences</taxon>
        <taxon>metagenomes</taxon>
        <taxon>organismal metagenomes</taxon>
    </lineage>
</organism>
<reference evidence="1" key="1">
    <citation type="submission" date="2020-03" db="EMBL/GenBank/DDBJ databases">
        <title>The deep terrestrial virosphere.</title>
        <authorList>
            <person name="Holmfeldt K."/>
            <person name="Nilsson E."/>
            <person name="Simone D."/>
            <person name="Lopez-Fernandez M."/>
            <person name="Wu X."/>
            <person name="de Brujin I."/>
            <person name="Lundin D."/>
            <person name="Andersson A."/>
            <person name="Bertilsson S."/>
            <person name="Dopson M."/>
        </authorList>
    </citation>
    <scope>NUCLEOTIDE SEQUENCE</scope>
    <source>
        <strain evidence="1">MM415B00874</strain>
        <strain evidence="2">TM448B00728</strain>
    </source>
</reference>
<dbReference type="EMBL" id="MT144652">
    <property type="protein sequence ID" value="QJH96483.1"/>
    <property type="molecule type" value="Genomic_DNA"/>
</dbReference>
<evidence type="ECO:0000313" key="2">
    <source>
        <dbReference type="EMBL" id="QJH96483.1"/>
    </source>
</evidence>